<dbReference type="InterPro" id="IPR038371">
    <property type="entry name" value="Cu_polyphenol_OxRdtase_sf"/>
</dbReference>
<keyword evidence="12" id="KW-1185">Reference proteome</keyword>
<keyword evidence="3" id="KW-0808">Transferase</keyword>
<dbReference type="PANTHER" id="PTHR30616:SF2">
    <property type="entry name" value="PURINE NUCLEOSIDE PHOSPHORYLASE LACC1"/>
    <property type="match status" value="1"/>
</dbReference>
<comment type="catalytic activity">
    <reaction evidence="7">
        <text>adenosine + H2O + H(+) = inosine + NH4(+)</text>
        <dbReference type="Rhea" id="RHEA:24408"/>
        <dbReference type="ChEBI" id="CHEBI:15377"/>
        <dbReference type="ChEBI" id="CHEBI:15378"/>
        <dbReference type="ChEBI" id="CHEBI:16335"/>
        <dbReference type="ChEBI" id="CHEBI:17596"/>
        <dbReference type="ChEBI" id="CHEBI:28938"/>
        <dbReference type="EC" id="3.5.4.4"/>
    </reaction>
    <physiologicalReaction direction="left-to-right" evidence="7">
        <dbReference type="Rhea" id="RHEA:24409"/>
    </physiologicalReaction>
</comment>
<comment type="catalytic activity">
    <reaction evidence="1">
        <text>inosine + phosphate = alpha-D-ribose 1-phosphate + hypoxanthine</text>
        <dbReference type="Rhea" id="RHEA:27646"/>
        <dbReference type="ChEBI" id="CHEBI:17368"/>
        <dbReference type="ChEBI" id="CHEBI:17596"/>
        <dbReference type="ChEBI" id="CHEBI:43474"/>
        <dbReference type="ChEBI" id="CHEBI:57720"/>
        <dbReference type="EC" id="2.4.2.1"/>
    </reaction>
    <physiologicalReaction direction="left-to-right" evidence="1">
        <dbReference type="Rhea" id="RHEA:27647"/>
    </physiologicalReaction>
</comment>
<dbReference type="HOGENOM" id="CLU_065784_1_1_6"/>
<gene>
    <name evidence="11" type="ordered locus">Mlg_2557</name>
</gene>
<dbReference type="AlphaFoldDB" id="Q0A5J0"/>
<evidence type="ECO:0000256" key="9">
    <source>
        <dbReference type="ARBA" id="ARBA00049893"/>
    </source>
</evidence>
<dbReference type="InterPro" id="IPR003730">
    <property type="entry name" value="Cu_polyphenol_OxRdtase"/>
</dbReference>
<evidence type="ECO:0000256" key="6">
    <source>
        <dbReference type="ARBA" id="ARBA00022833"/>
    </source>
</evidence>
<evidence type="ECO:0000256" key="7">
    <source>
        <dbReference type="ARBA" id="ARBA00047989"/>
    </source>
</evidence>
<comment type="catalytic activity">
    <reaction evidence="9">
        <text>S-methyl-5'-thioadenosine + phosphate = 5-(methylsulfanyl)-alpha-D-ribose 1-phosphate + adenine</text>
        <dbReference type="Rhea" id="RHEA:11852"/>
        <dbReference type="ChEBI" id="CHEBI:16708"/>
        <dbReference type="ChEBI" id="CHEBI:17509"/>
        <dbReference type="ChEBI" id="CHEBI:43474"/>
        <dbReference type="ChEBI" id="CHEBI:58533"/>
        <dbReference type="EC" id="2.4.2.28"/>
    </reaction>
    <physiologicalReaction direction="left-to-right" evidence="9">
        <dbReference type="Rhea" id="RHEA:11853"/>
    </physiologicalReaction>
</comment>
<evidence type="ECO:0000313" key="11">
    <source>
        <dbReference type="EMBL" id="ABI57897.1"/>
    </source>
</evidence>
<dbReference type="PANTHER" id="PTHR30616">
    <property type="entry name" value="UNCHARACTERIZED PROTEIN YFIH"/>
    <property type="match status" value="1"/>
</dbReference>
<reference evidence="12" key="1">
    <citation type="submission" date="2006-08" db="EMBL/GenBank/DDBJ databases">
        <title>Complete sequence of Alkalilimnicola ehrilichei MLHE-1.</title>
        <authorList>
            <person name="Copeland A."/>
            <person name="Lucas S."/>
            <person name="Lapidus A."/>
            <person name="Barry K."/>
            <person name="Detter J.C."/>
            <person name="Glavina del Rio T."/>
            <person name="Hammon N."/>
            <person name="Israni S."/>
            <person name="Dalin E."/>
            <person name="Tice H."/>
            <person name="Pitluck S."/>
            <person name="Sims D."/>
            <person name="Brettin T."/>
            <person name="Bruce D."/>
            <person name="Han C."/>
            <person name="Tapia R."/>
            <person name="Gilna P."/>
            <person name="Schmutz J."/>
            <person name="Larimer F."/>
            <person name="Land M."/>
            <person name="Hauser L."/>
            <person name="Kyrpides N."/>
            <person name="Mikhailova N."/>
            <person name="Oremland R.S."/>
            <person name="Hoeft S.E."/>
            <person name="Switzer-Blum J."/>
            <person name="Kulp T."/>
            <person name="King G."/>
            <person name="Tabita R."/>
            <person name="Witte B."/>
            <person name="Santini J.M."/>
            <person name="Basu P."/>
            <person name="Hollibaugh J.T."/>
            <person name="Xie G."/>
            <person name="Stolz J.F."/>
            <person name="Richardson P."/>
        </authorList>
    </citation>
    <scope>NUCLEOTIDE SEQUENCE [LARGE SCALE GENOMIC DNA]</scope>
    <source>
        <strain evidence="12">ATCC BAA-1101 / DSM 17681 / MLHE-1</strain>
    </source>
</reference>
<dbReference type="eggNOG" id="COG1496">
    <property type="taxonomic scope" value="Bacteria"/>
</dbReference>
<evidence type="ECO:0000256" key="3">
    <source>
        <dbReference type="ARBA" id="ARBA00022679"/>
    </source>
</evidence>
<keyword evidence="4" id="KW-0479">Metal-binding</keyword>
<evidence type="ECO:0000256" key="5">
    <source>
        <dbReference type="ARBA" id="ARBA00022801"/>
    </source>
</evidence>
<keyword evidence="5" id="KW-0378">Hydrolase</keyword>
<dbReference type="GO" id="GO:0017061">
    <property type="term" value="F:S-methyl-5-thioadenosine phosphorylase activity"/>
    <property type="evidence" value="ECO:0007669"/>
    <property type="project" value="UniProtKB-EC"/>
</dbReference>
<evidence type="ECO:0000256" key="2">
    <source>
        <dbReference type="ARBA" id="ARBA00007353"/>
    </source>
</evidence>
<comment type="catalytic activity">
    <reaction evidence="8">
        <text>adenosine + phosphate = alpha-D-ribose 1-phosphate + adenine</text>
        <dbReference type="Rhea" id="RHEA:27642"/>
        <dbReference type="ChEBI" id="CHEBI:16335"/>
        <dbReference type="ChEBI" id="CHEBI:16708"/>
        <dbReference type="ChEBI" id="CHEBI:43474"/>
        <dbReference type="ChEBI" id="CHEBI:57720"/>
        <dbReference type="EC" id="2.4.2.1"/>
    </reaction>
    <physiologicalReaction direction="left-to-right" evidence="8">
        <dbReference type="Rhea" id="RHEA:27643"/>
    </physiologicalReaction>
</comment>
<proteinExistence type="inferred from homology"/>
<comment type="similarity">
    <text evidence="2 10">Belongs to the purine nucleoside phosphorylase YfiH/LACC1 family.</text>
</comment>
<dbReference type="Pfam" id="PF02578">
    <property type="entry name" value="Cu-oxidase_4"/>
    <property type="match status" value="1"/>
</dbReference>
<dbReference type="GO" id="GO:0016787">
    <property type="term" value="F:hydrolase activity"/>
    <property type="evidence" value="ECO:0007669"/>
    <property type="project" value="UniProtKB-KW"/>
</dbReference>
<evidence type="ECO:0000256" key="1">
    <source>
        <dbReference type="ARBA" id="ARBA00000553"/>
    </source>
</evidence>
<keyword evidence="6" id="KW-0862">Zinc</keyword>
<sequence length="271" mass="28716">MGECAGLFNRGHRFGLASASVWPMMDAMSELDFIRPDWPAPAGVRALVSTRTGGFSRPPYDSLNLGGHTGDDPERVADNRRRLREAAALPSGPVWLRQVHGTRVVAAHAVEGVPEADGSWTDRPGVVCAVLTADCLPVVLCDQDGPRVAALHAGWRGLAGGILEAGVSALGGPGGLMAWLGPAIGPEAFQVGDDVRQAFLARDDGAGPCFRADAQGRWRADLYTLAARRLAAAGVQAVYGADHCTWSDAGRFFSYRRDGETGRMATLIWLA</sequence>
<protein>
    <recommendedName>
        <fullName evidence="10">Purine nucleoside phosphorylase</fullName>
    </recommendedName>
</protein>
<dbReference type="NCBIfam" id="TIGR00726">
    <property type="entry name" value="peptidoglycan editing factor PgeF"/>
    <property type="match status" value="1"/>
</dbReference>
<dbReference type="KEGG" id="aeh:Mlg_2557"/>
<evidence type="ECO:0000256" key="10">
    <source>
        <dbReference type="RuleBase" id="RU361274"/>
    </source>
</evidence>
<dbReference type="CDD" id="cd16833">
    <property type="entry name" value="YfiH"/>
    <property type="match status" value="1"/>
</dbReference>
<dbReference type="EMBL" id="CP000453">
    <property type="protein sequence ID" value="ABI57897.1"/>
    <property type="molecule type" value="Genomic_DNA"/>
</dbReference>
<dbReference type="SUPFAM" id="SSF64438">
    <property type="entry name" value="CNF1/YfiH-like putative cysteine hydrolases"/>
    <property type="match status" value="1"/>
</dbReference>
<accession>Q0A5J0</accession>
<dbReference type="InterPro" id="IPR011324">
    <property type="entry name" value="Cytotoxic_necrot_fac-like_cat"/>
</dbReference>
<evidence type="ECO:0000256" key="4">
    <source>
        <dbReference type="ARBA" id="ARBA00022723"/>
    </source>
</evidence>
<evidence type="ECO:0000256" key="8">
    <source>
        <dbReference type="ARBA" id="ARBA00048968"/>
    </source>
</evidence>
<name>Q0A5J0_ALKEH</name>
<organism evidence="11 12">
    <name type="scientific">Alkalilimnicola ehrlichii (strain ATCC BAA-1101 / DSM 17681 / MLHE-1)</name>
    <dbReference type="NCBI Taxonomy" id="187272"/>
    <lineage>
        <taxon>Bacteria</taxon>
        <taxon>Pseudomonadati</taxon>
        <taxon>Pseudomonadota</taxon>
        <taxon>Gammaproteobacteria</taxon>
        <taxon>Chromatiales</taxon>
        <taxon>Ectothiorhodospiraceae</taxon>
        <taxon>Alkalilimnicola</taxon>
    </lineage>
</organism>
<dbReference type="Gene3D" id="3.60.140.10">
    <property type="entry name" value="CNF1/YfiH-like putative cysteine hydrolases"/>
    <property type="match status" value="1"/>
</dbReference>
<dbReference type="GO" id="GO:0005507">
    <property type="term" value="F:copper ion binding"/>
    <property type="evidence" value="ECO:0007669"/>
    <property type="project" value="TreeGrafter"/>
</dbReference>
<dbReference type="Proteomes" id="UP000001962">
    <property type="component" value="Chromosome"/>
</dbReference>
<evidence type="ECO:0000313" key="12">
    <source>
        <dbReference type="Proteomes" id="UP000001962"/>
    </source>
</evidence>